<keyword evidence="6" id="KW-0564">Palmitate</keyword>
<keyword evidence="7" id="KW-0449">Lipoprotein</keyword>
<evidence type="ECO:0000256" key="2">
    <source>
        <dbReference type="ARBA" id="ARBA00022475"/>
    </source>
</evidence>
<dbReference type="AlphaFoldDB" id="A0AAP4LD90"/>
<dbReference type="PANTHER" id="PTHR21666">
    <property type="entry name" value="PEPTIDASE-RELATED"/>
    <property type="match status" value="1"/>
</dbReference>
<dbReference type="CDD" id="cd00118">
    <property type="entry name" value="LysM"/>
    <property type="match status" value="1"/>
</dbReference>
<comment type="caution">
    <text evidence="9">The sequence shown here is derived from an EMBL/GenBank/DDBJ whole genome shotgun (WGS) entry which is preliminary data.</text>
</comment>
<dbReference type="SMART" id="SM00257">
    <property type="entry name" value="LysM"/>
    <property type="match status" value="1"/>
</dbReference>
<dbReference type="CDD" id="cd12797">
    <property type="entry name" value="M23_peptidase"/>
    <property type="match status" value="1"/>
</dbReference>
<dbReference type="InterPro" id="IPR011055">
    <property type="entry name" value="Dup_hybrid_motif"/>
</dbReference>
<reference evidence="9 10" key="1">
    <citation type="submission" date="2023-06" db="EMBL/GenBank/DDBJ databases">
        <title>Identification and characterization of antibiotic-resistant Gram-negative bacteria.</title>
        <authorList>
            <person name="Cho G.-S."/>
            <person name="Lee J."/>
            <person name="Tai E."/>
            <person name="Jeong S."/>
            <person name="Kim I."/>
            <person name="Kim B.-E."/>
            <person name="Jeong M.-I."/>
            <person name="Oh K.-K."/>
            <person name="Franz C.M.A.P."/>
        </authorList>
    </citation>
    <scope>NUCLEOTIDE SEQUENCE [LARGE SCALE GENOMIC DNA]</scope>
    <source>
        <strain evidence="9 10">V106_12</strain>
    </source>
</reference>
<keyword evidence="10" id="KW-1185">Reference proteome</keyword>
<dbReference type="Proteomes" id="UP001223214">
    <property type="component" value="Unassembled WGS sequence"/>
</dbReference>
<dbReference type="Gene3D" id="3.10.350.10">
    <property type="entry name" value="LysM domain"/>
    <property type="match status" value="1"/>
</dbReference>
<accession>A0AAP4LD90</accession>
<evidence type="ECO:0000313" key="10">
    <source>
        <dbReference type="Proteomes" id="UP001223214"/>
    </source>
</evidence>
<dbReference type="GO" id="GO:0005886">
    <property type="term" value="C:plasma membrane"/>
    <property type="evidence" value="ECO:0007669"/>
    <property type="project" value="UniProtKB-SubCell"/>
</dbReference>
<feature type="domain" description="LysM" evidence="8">
    <location>
        <begin position="40"/>
        <end position="84"/>
    </location>
</feature>
<evidence type="ECO:0000313" key="9">
    <source>
        <dbReference type="EMBL" id="MDK9366122.1"/>
    </source>
</evidence>
<evidence type="ECO:0000256" key="6">
    <source>
        <dbReference type="ARBA" id="ARBA00023139"/>
    </source>
</evidence>
<dbReference type="InterPro" id="IPR018392">
    <property type="entry name" value="LysM"/>
</dbReference>
<dbReference type="PANTHER" id="PTHR21666:SF269">
    <property type="entry name" value="METALLOENDOPEPTIDASE"/>
    <property type="match status" value="1"/>
</dbReference>
<dbReference type="InterPro" id="IPR053529">
    <property type="entry name" value="Peptidase_M23B"/>
</dbReference>
<organism evidence="9 10">
    <name type="scientific">Lelliottia wanjuensis</name>
    <dbReference type="NCBI Taxonomy" id="3050585"/>
    <lineage>
        <taxon>Bacteria</taxon>
        <taxon>Pseudomonadati</taxon>
        <taxon>Pseudomonadota</taxon>
        <taxon>Gammaproteobacteria</taxon>
        <taxon>Enterobacterales</taxon>
        <taxon>Enterobacteriaceae</taxon>
        <taxon>Lelliottia</taxon>
    </lineage>
</organism>
<dbReference type="SUPFAM" id="SSF51261">
    <property type="entry name" value="Duplicated hybrid motif"/>
    <property type="match status" value="1"/>
</dbReference>
<dbReference type="InterPro" id="IPR036779">
    <property type="entry name" value="LysM_dom_sf"/>
</dbReference>
<dbReference type="Gene3D" id="2.70.70.10">
    <property type="entry name" value="Glucose Permease (Domain IIA)"/>
    <property type="match status" value="1"/>
</dbReference>
<name>A0AAP4LD90_9ENTR</name>
<dbReference type="InterPro" id="IPR016047">
    <property type="entry name" value="M23ase_b-sheet_dom"/>
</dbReference>
<evidence type="ECO:0000256" key="5">
    <source>
        <dbReference type="ARBA" id="ARBA00023136"/>
    </source>
</evidence>
<gene>
    <name evidence="9" type="primary">actS</name>
    <name evidence="9" type="ORF">QQF32_23270</name>
</gene>
<dbReference type="GO" id="GO:0009279">
    <property type="term" value="C:cell outer membrane"/>
    <property type="evidence" value="ECO:0007669"/>
    <property type="project" value="TreeGrafter"/>
</dbReference>
<keyword evidence="4" id="KW-0732">Signal</keyword>
<dbReference type="Pfam" id="PF01476">
    <property type="entry name" value="LysM"/>
    <property type="match status" value="1"/>
</dbReference>
<dbReference type="PROSITE" id="PS51782">
    <property type="entry name" value="LYSM"/>
    <property type="match status" value="1"/>
</dbReference>
<evidence type="ECO:0000259" key="8">
    <source>
        <dbReference type="PROSITE" id="PS51782"/>
    </source>
</evidence>
<dbReference type="Pfam" id="PF01551">
    <property type="entry name" value="Peptidase_M23"/>
    <property type="match status" value="1"/>
</dbReference>
<sequence length="247" mass="25982">MFAGSLTRNPLIALICLMLTLMLAGCSGSKSGSDGSYSGSVYTVQRGDTLSKISRMTGTSVRDLASMNGISPPYTIEIGQKIKVNGSSSSGKKSSSKGKTAKVTPSYAVPQSSWPPVGQRCWVWPASGKVIAPYSTSEGGNKGIDIANARGTPVYASGAGKVVYVGDQLRGYGNLIMIKHGEDYITAYAHNDTLLVNNGQNVKAGQKIATMGSTGASSVALHFQIRYRATAIDPQRYLPKQGSKTKC</sequence>
<proteinExistence type="predicted"/>
<keyword evidence="5" id="KW-0472">Membrane</keyword>
<dbReference type="InterPro" id="IPR050570">
    <property type="entry name" value="Cell_wall_metabolism_enzyme"/>
</dbReference>
<dbReference type="GO" id="GO:0004222">
    <property type="term" value="F:metalloendopeptidase activity"/>
    <property type="evidence" value="ECO:0007669"/>
    <property type="project" value="TreeGrafter"/>
</dbReference>
<dbReference type="NCBIfam" id="NF040883">
    <property type="entry name" value="amid_act_ActS"/>
    <property type="match status" value="1"/>
</dbReference>
<evidence type="ECO:0000256" key="3">
    <source>
        <dbReference type="ARBA" id="ARBA00022519"/>
    </source>
</evidence>
<evidence type="ECO:0000256" key="4">
    <source>
        <dbReference type="ARBA" id="ARBA00022729"/>
    </source>
</evidence>
<keyword evidence="3" id="KW-0997">Cell inner membrane</keyword>
<dbReference type="RefSeq" id="WP_285150920.1">
    <property type="nucleotide sequence ID" value="NZ_JASSOM010000092.1"/>
</dbReference>
<protein>
    <submittedName>
        <fullName evidence="9">Amidase activator ActS</fullName>
    </submittedName>
</protein>
<dbReference type="EMBL" id="JASSOM010000092">
    <property type="protein sequence ID" value="MDK9366122.1"/>
    <property type="molecule type" value="Genomic_DNA"/>
</dbReference>
<evidence type="ECO:0000256" key="7">
    <source>
        <dbReference type="ARBA" id="ARBA00023288"/>
    </source>
</evidence>
<keyword evidence="2" id="KW-1003">Cell membrane</keyword>
<evidence type="ECO:0000256" key="1">
    <source>
        <dbReference type="ARBA" id="ARBA00004519"/>
    </source>
</evidence>
<dbReference type="FunFam" id="3.10.350.10:FF:000006">
    <property type="entry name" value="YgeR family lipoprotein"/>
    <property type="match status" value="1"/>
</dbReference>
<dbReference type="FunFam" id="2.70.70.10:FF:000005">
    <property type="entry name" value="Hypothetical lipoprotein YgeR"/>
    <property type="match status" value="1"/>
</dbReference>
<comment type="subcellular location">
    <subcellularLocation>
        <location evidence="1">Cell inner membrane</location>
        <topology evidence="1">Lipid-anchor</topology>
    </subcellularLocation>
</comment>
<dbReference type="GO" id="GO:0032153">
    <property type="term" value="C:cell division site"/>
    <property type="evidence" value="ECO:0007669"/>
    <property type="project" value="TreeGrafter"/>
</dbReference>